<feature type="transmembrane region" description="Helical" evidence="4">
    <location>
        <begin position="313"/>
        <end position="337"/>
    </location>
</feature>
<feature type="transmembrane region" description="Helical" evidence="4">
    <location>
        <begin position="245"/>
        <end position="263"/>
    </location>
</feature>
<feature type="transmembrane region" description="Helical" evidence="4">
    <location>
        <begin position="284"/>
        <end position="307"/>
    </location>
</feature>
<feature type="domain" description="Major facilitator superfamily (MFS) profile" evidence="5">
    <location>
        <begin position="11"/>
        <end position="401"/>
    </location>
</feature>
<dbReference type="InterPro" id="IPR020846">
    <property type="entry name" value="MFS_dom"/>
</dbReference>
<name>A0A936YQ09_9HYPH</name>
<evidence type="ECO:0000313" key="6">
    <source>
        <dbReference type="EMBL" id="MBL0372371.1"/>
    </source>
</evidence>
<evidence type="ECO:0000313" key="7">
    <source>
        <dbReference type="Proteomes" id="UP000633219"/>
    </source>
</evidence>
<comment type="caution">
    <text evidence="6">The sequence shown here is derived from an EMBL/GenBank/DDBJ whole genome shotgun (WGS) entry which is preliminary data.</text>
</comment>
<feature type="transmembrane region" description="Helical" evidence="4">
    <location>
        <begin position="220"/>
        <end position="239"/>
    </location>
</feature>
<feature type="transmembrane region" description="Helical" evidence="4">
    <location>
        <begin position="138"/>
        <end position="156"/>
    </location>
</feature>
<proteinExistence type="predicted"/>
<protein>
    <submittedName>
        <fullName evidence="6">Arsenite efflux MFS transporter ArsK</fullName>
    </submittedName>
</protein>
<dbReference type="InterPro" id="IPR036259">
    <property type="entry name" value="MFS_trans_sf"/>
</dbReference>
<dbReference type="PANTHER" id="PTHR11360">
    <property type="entry name" value="MONOCARBOXYLATE TRANSPORTER"/>
    <property type="match status" value="1"/>
</dbReference>
<keyword evidence="7" id="KW-1185">Reference proteome</keyword>
<evidence type="ECO:0000256" key="3">
    <source>
        <dbReference type="ARBA" id="ARBA00023136"/>
    </source>
</evidence>
<dbReference type="NCBIfam" id="NF033733">
    <property type="entry name" value="MFS_ArsK"/>
    <property type="match status" value="1"/>
</dbReference>
<dbReference type="InterPro" id="IPR011701">
    <property type="entry name" value="MFS"/>
</dbReference>
<dbReference type="InterPro" id="IPR050327">
    <property type="entry name" value="Proton-linked_MCT"/>
</dbReference>
<keyword evidence="3 4" id="KW-0472">Membrane</keyword>
<evidence type="ECO:0000259" key="5">
    <source>
        <dbReference type="PROSITE" id="PS50850"/>
    </source>
</evidence>
<feature type="transmembrane region" description="Helical" evidence="4">
    <location>
        <begin position="7"/>
        <end position="29"/>
    </location>
</feature>
<dbReference type="Gene3D" id="1.20.1250.20">
    <property type="entry name" value="MFS general substrate transporter like domains"/>
    <property type="match status" value="1"/>
</dbReference>
<dbReference type="Proteomes" id="UP000633219">
    <property type="component" value="Unassembled WGS sequence"/>
</dbReference>
<organism evidence="6 7">
    <name type="scientific">Rhizobium setariae</name>
    <dbReference type="NCBI Taxonomy" id="2801340"/>
    <lineage>
        <taxon>Bacteria</taxon>
        <taxon>Pseudomonadati</taxon>
        <taxon>Pseudomonadota</taxon>
        <taxon>Alphaproteobacteria</taxon>
        <taxon>Hyphomicrobiales</taxon>
        <taxon>Rhizobiaceae</taxon>
        <taxon>Rhizobium/Agrobacterium group</taxon>
        <taxon>Rhizobium</taxon>
    </lineage>
</organism>
<dbReference type="SUPFAM" id="SSF103473">
    <property type="entry name" value="MFS general substrate transporter"/>
    <property type="match status" value="1"/>
</dbReference>
<dbReference type="RefSeq" id="WP_201656996.1">
    <property type="nucleotide sequence ID" value="NZ_JAEQNC010000005.1"/>
</dbReference>
<reference evidence="6" key="1">
    <citation type="submission" date="2021-01" db="EMBL/GenBank/DDBJ databases">
        <title>Rhizobium sp. strain KVB221 16S ribosomal RNA gene Genome sequencing and assembly.</title>
        <authorList>
            <person name="Kang M."/>
        </authorList>
    </citation>
    <scope>NUCLEOTIDE SEQUENCE</scope>
    <source>
        <strain evidence="6">KVB221</strain>
    </source>
</reference>
<feature type="transmembrane region" description="Helical" evidence="4">
    <location>
        <begin position="168"/>
        <end position="187"/>
    </location>
</feature>
<dbReference type="EMBL" id="JAEQNC010000005">
    <property type="protein sequence ID" value="MBL0372371.1"/>
    <property type="molecule type" value="Genomic_DNA"/>
</dbReference>
<evidence type="ECO:0000256" key="2">
    <source>
        <dbReference type="ARBA" id="ARBA00022989"/>
    </source>
</evidence>
<gene>
    <name evidence="6" type="primary">arsK</name>
    <name evidence="6" type="ORF">JJB09_10050</name>
</gene>
<sequence>MRQHYERVPVAIVVALGLTQIIGYGTLYYSFSILAPDMAKDLGWSVDQVFGIFSGSLLVGGVIAPLLGRYMDKFGAGRLMTIGSMVAAFTLLLCAYSNSALAFVAAIVLLEIASGMVQYQAAFAALVETRPHAAGKSITYLTLIAGFASTLFWPITSALHLHLSWREIYLIYAILNLIICVPIHFWIMRSRSRSNLGSTVEEPPVRHLQGALPMAGRRSAFFVASGAFALQGFALSAMLVHMVPMLTGLGLGGAAVVVSAIFGPSQVLSRFINMIFGSNLSPPLLSILSASFIVSGIVVLVASGGWLVGAVAFAILLGLGSGLNSIVQGSLPLWLFGSEGYGALTGKMAAIRLVAGAAAPFTFAAFTENLGISISLTLTALLGGVGLVGFEAVRRLAGRSVAA</sequence>
<evidence type="ECO:0000256" key="1">
    <source>
        <dbReference type="ARBA" id="ARBA00022692"/>
    </source>
</evidence>
<dbReference type="Pfam" id="PF07690">
    <property type="entry name" value="MFS_1"/>
    <property type="match status" value="1"/>
</dbReference>
<keyword evidence="1 4" id="KW-0812">Transmembrane</keyword>
<keyword evidence="2 4" id="KW-1133">Transmembrane helix</keyword>
<feature type="transmembrane region" description="Helical" evidence="4">
    <location>
        <begin position="372"/>
        <end position="390"/>
    </location>
</feature>
<evidence type="ECO:0000256" key="4">
    <source>
        <dbReference type="SAM" id="Phobius"/>
    </source>
</evidence>
<dbReference type="PROSITE" id="PS50850">
    <property type="entry name" value="MFS"/>
    <property type="match status" value="1"/>
</dbReference>
<feature type="transmembrane region" description="Helical" evidence="4">
    <location>
        <begin position="49"/>
        <end position="67"/>
    </location>
</feature>
<dbReference type="GO" id="GO:0022857">
    <property type="term" value="F:transmembrane transporter activity"/>
    <property type="evidence" value="ECO:0007669"/>
    <property type="project" value="InterPro"/>
</dbReference>
<dbReference type="AlphaFoldDB" id="A0A936YQ09"/>
<accession>A0A936YQ09</accession>